<feature type="signal peptide" evidence="1">
    <location>
        <begin position="1"/>
        <end position="22"/>
    </location>
</feature>
<accession>A0A0U2V787</accession>
<dbReference type="EMBL" id="KT754987">
    <property type="protein sequence ID" value="ALS04821.1"/>
    <property type="molecule type" value="mRNA"/>
</dbReference>
<sequence>MNSSSAVILFTLVAALAGVSVGLECYSCLDGCEDSAGQEESVDQCGPKVQHCYRIIVDGKLSLGCALDPPARDGCSEGRDTVTCYCKGDLCNSASSTATSLGLAFAIASVIKLVV</sequence>
<evidence type="ECO:0000313" key="2">
    <source>
        <dbReference type="EMBL" id="ALS04821.1"/>
    </source>
</evidence>
<proteinExistence type="evidence at transcript level"/>
<name>A0A0U2V787_9MAXI</name>
<protein>
    <recommendedName>
        <fullName evidence="3">Protein sleepless</fullName>
    </recommendedName>
</protein>
<reference evidence="2" key="1">
    <citation type="journal article" date="2015" name="Sci. Rep.">
        <title>Spliced leader RNA trans-splicing discovered in copepods.</title>
        <authorList>
            <person name="Yang F."/>
            <person name="Xu D."/>
            <person name="Zhuang Y."/>
            <person name="Yi X."/>
            <person name="Huang Y."/>
            <person name="Chen H."/>
            <person name="Lin S."/>
            <person name="Campbell D.A."/>
            <person name="Sturm N.R."/>
            <person name="Liu G."/>
            <person name="Zhang H."/>
        </authorList>
    </citation>
    <scope>NUCLEOTIDE SEQUENCE</scope>
</reference>
<dbReference type="InterPro" id="IPR045860">
    <property type="entry name" value="Snake_toxin-like_sf"/>
</dbReference>
<evidence type="ECO:0000256" key="1">
    <source>
        <dbReference type="SAM" id="SignalP"/>
    </source>
</evidence>
<feature type="chain" id="PRO_5006832864" description="Protein sleepless" evidence="1">
    <location>
        <begin position="23"/>
        <end position="115"/>
    </location>
</feature>
<dbReference type="SUPFAM" id="SSF57302">
    <property type="entry name" value="Snake toxin-like"/>
    <property type="match status" value="1"/>
</dbReference>
<organism evidence="2">
    <name type="scientific">Pseudodiaptomus poplesia</name>
    <dbReference type="NCBI Taxonomy" id="213370"/>
    <lineage>
        <taxon>Eukaryota</taxon>
        <taxon>Metazoa</taxon>
        <taxon>Ecdysozoa</taxon>
        <taxon>Arthropoda</taxon>
        <taxon>Crustacea</taxon>
        <taxon>Multicrustacea</taxon>
        <taxon>Hexanauplia</taxon>
        <taxon>Copepoda</taxon>
        <taxon>Calanoida</taxon>
        <taxon>Pseudodiaptomidae</taxon>
        <taxon>Pseudodiaptomus</taxon>
    </lineage>
</organism>
<evidence type="ECO:0008006" key="3">
    <source>
        <dbReference type="Google" id="ProtNLM"/>
    </source>
</evidence>
<dbReference type="AlphaFoldDB" id="A0A0U2V787"/>
<keyword evidence="1" id="KW-0732">Signal</keyword>